<evidence type="ECO:0000313" key="2">
    <source>
        <dbReference type="EMBL" id="RMZ57806.1"/>
    </source>
</evidence>
<comment type="caution">
    <text evidence="2">The sequence shown here is derived from an EMBL/GenBank/DDBJ whole genome shotgun (WGS) entry which is preliminary data.</text>
</comment>
<sequence length="206" mass="21652">VRHAGRRRTARGWGGGGPHAGLGGLRRGGAAPGARLGAAGAGDPGLRLRPQARREAGEWQWDILGRGPVGDQPCGRVPGPRLALCRRGRRRDGGAGAGRRGGRRERPRWPPTAPAVRAVGGGGPRRAPRPRPRRPPRGGARDAQGLCPRVRRRLHRGAEPAGGARAVRLAVRGLLGGAPGPPDPGPRGRVVAPRRRPARRRLRGAQ</sequence>
<feature type="region of interest" description="Disordered" evidence="1">
    <location>
        <begin position="1"/>
        <end position="206"/>
    </location>
</feature>
<proteinExistence type="predicted"/>
<gene>
    <name evidence="2" type="ORF">APUTEX25_000572</name>
</gene>
<feature type="compositionally biased region" description="Low complexity" evidence="1">
    <location>
        <begin position="161"/>
        <end position="173"/>
    </location>
</feature>
<reference evidence="3" key="1">
    <citation type="journal article" date="2018" name="Algal Res.">
        <title>Characterization of plant carbon substrate utilization by Auxenochlorella protothecoides.</title>
        <authorList>
            <person name="Vogler B.W."/>
            <person name="Starkenburg S.R."/>
            <person name="Sudasinghe N."/>
            <person name="Schambach J.Y."/>
            <person name="Rollin J.A."/>
            <person name="Pattathil S."/>
            <person name="Barry A.N."/>
        </authorList>
    </citation>
    <scope>NUCLEOTIDE SEQUENCE [LARGE SCALE GENOMIC DNA]</scope>
    <source>
        <strain evidence="3">UTEX 25</strain>
    </source>
</reference>
<feature type="non-terminal residue" evidence="2">
    <location>
        <position position="206"/>
    </location>
</feature>
<feature type="compositionally biased region" description="Basic residues" evidence="1">
    <location>
        <begin position="192"/>
        <end position="206"/>
    </location>
</feature>
<evidence type="ECO:0000313" key="3">
    <source>
        <dbReference type="Proteomes" id="UP000279271"/>
    </source>
</evidence>
<dbReference type="AlphaFoldDB" id="A0A3M7L8K8"/>
<dbReference type="Proteomes" id="UP000279271">
    <property type="component" value="Unassembled WGS sequence"/>
</dbReference>
<name>A0A3M7L8K8_AUXPR</name>
<organism evidence="2 3">
    <name type="scientific">Auxenochlorella protothecoides</name>
    <name type="common">Green microalga</name>
    <name type="synonym">Chlorella protothecoides</name>
    <dbReference type="NCBI Taxonomy" id="3075"/>
    <lineage>
        <taxon>Eukaryota</taxon>
        <taxon>Viridiplantae</taxon>
        <taxon>Chlorophyta</taxon>
        <taxon>core chlorophytes</taxon>
        <taxon>Trebouxiophyceae</taxon>
        <taxon>Chlorellales</taxon>
        <taxon>Chlorellaceae</taxon>
        <taxon>Auxenochlorella</taxon>
    </lineage>
</organism>
<dbReference type="EMBL" id="QOKY01000048">
    <property type="protein sequence ID" value="RMZ57806.1"/>
    <property type="molecule type" value="Genomic_DNA"/>
</dbReference>
<feature type="compositionally biased region" description="Gly residues" evidence="1">
    <location>
        <begin position="12"/>
        <end position="31"/>
    </location>
</feature>
<feature type="compositionally biased region" description="Basic residues" evidence="1">
    <location>
        <begin position="126"/>
        <end position="136"/>
    </location>
</feature>
<feature type="compositionally biased region" description="Basic residues" evidence="1">
    <location>
        <begin position="1"/>
        <end position="10"/>
    </location>
</feature>
<feature type="non-terminal residue" evidence="2">
    <location>
        <position position="1"/>
    </location>
</feature>
<accession>A0A3M7L8K8</accession>
<protein>
    <submittedName>
        <fullName evidence="2">Uncharacterized protein</fullName>
    </submittedName>
</protein>
<evidence type="ECO:0000256" key="1">
    <source>
        <dbReference type="SAM" id="MobiDB-lite"/>
    </source>
</evidence>